<name>A0A9P7FVQ4_9AGAR</name>
<keyword evidence="2" id="KW-1185">Reference proteome</keyword>
<dbReference type="AlphaFoldDB" id="A0A9P7FVQ4"/>
<proteinExistence type="predicted"/>
<dbReference type="EMBL" id="JABCKI010005856">
    <property type="protein sequence ID" value="KAG5637158.1"/>
    <property type="molecule type" value="Genomic_DNA"/>
</dbReference>
<organism evidence="1 2">
    <name type="scientific">Sphagnurus paluster</name>
    <dbReference type="NCBI Taxonomy" id="117069"/>
    <lineage>
        <taxon>Eukaryota</taxon>
        <taxon>Fungi</taxon>
        <taxon>Dikarya</taxon>
        <taxon>Basidiomycota</taxon>
        <taxon>Agaricomycotina</taxon>
        <taxon>Agaricomycetes</taxon>
        <taxon>Agaricomycetidae</taxon>
        <taxon>Agaricales</taxon>
        <taxon>Tricholomatineae</taxon>
        <taxon>Lyophyllaceae</taxon>
        <taxon>Sphagnurus</taxon>
    </lineage>
</organism>
<sequence>MHLLQYVDLTVTFQRVMHSILGTRIILHARASARTRDYDHRDTADTGQRMTSLANFTTLIELTNGENAISEGEVNSDS</sequence>
<protein>
    <submittedName>
        <fullName evidence="1">Uncharacterized protein</fullName>
    </submittedName>
</protein>
<evidence type="ECO:0000313" key="2">
    <source>
        <dbReference type="Proteomes" id="UP000717328"/>
    </source>
</evidence>
<comment type="caution">
    <text evidence="1">The sequence shown here is derived from an EMBL/GenBank/DDBJ whole genome shotgun (WGS) entry which is preliminary data.</text>
</comment>
<dbReference type="OrthoDB" id="2958007at2759"/>
<evidence type="ECO:0000313" key="1">
    <source>
        <dbReference type="EMBL" id="KAG5637158.1"/>
    </source>
</evidence>
<reference evidence="1" key="1">
    <citation type="submission" date="2021-02" db="EMBL/GenBank/DDBJ databases">
        <authorList>
            <person name="Nieuwenhuis M."/>
            <person name="Van De Peppel L.J.J."/>
        </authorList>
    </citation>
    <scope>NUCLEOTIDE SEQUENCE</scope>
    <source>
        <strain evidence="1">D49</strain>
    </source>
</reference>
<accession>A0A9P7FVQ4</accession>
<dbReference type="Proteomes" id="UP000717328">
    <property type="component" value="Unassembled WGS sequence"/>
</dbReference>
<reference evidence="1" key="2">
    <citation type="submission" date="2021-10" db="EMBL/GenBank/DDBJ databases">
        <title>Phylogenomics reveals ancestral predisposition of the termite-cultivated fungus Termitomyces towards a domesticated lifestyle.</title>
        <authorList>
            <person name="Auxier B."/>
            <person name="Grum-Grzhimaylo A."/>
            <person name="Cardenas M.E."/>
            <person name="Lodge J.D."/>
            <person name="Laessoe T."/>
            <person name="Pedersen O."/>
            <person name="Smith M.E."/>
            <person name="Kuyper T.W."/>
            <person name="Franco-Molano E.A."/>
            <person name="Baroni T.J."/>
            <person name="Aanen D.K."/>
        </authorList>
    </citation>
    <scope>NUCLEOTIDE SEQUENCE</scope>
    <source>
        <strain evidence="1">D49</strain>
    </source>
</reference>
<gene>
    <name evidence="1" type="ORF">H0H81_005602</name>
</gene>